<evidence type="ECO:0000256" key="2">
    <source>
        <dbReference type="SAM" id="Phobius"/>
    </source>
</evidence>
<dbReference type="Pfam" id="PF02397">
    <property type="entry name" value="Bac_transf"/>
    <property type="match status" value="1"/>
</dbReference>
<evidence type="ECO:0000256" key="1">
    <source>
        <dbReference type="ARBA" id="ARBA00006464"/>
    </source>
</evidence>
<feature type="transmembrane region" description="Helical" evidence="2">
    <location>
        <begin position="12"/>
        <end position="32"/>
    </location>
</feature>
<accession>A0A4R3Z6C0</accession>
<keyword evidence="5" id="KW-1185">Reference proteome</keyword>
<dbReference type="EMBL" id="SMCQ01000005">
    <property type="protein sequence ID" value="TCW00999.1"/>
    <property type="molecule type" value="Genomic_DNA"/>
</dbReference>
<protein>
    <submittedName>
        <fullName evidence="4">Lipopolysaccharide/colanic/teichoic acid biosynthesis glycosyltransferase</fullName>
    </submittedName>
</protein>
<dbReference type="GO" id="GO:0016780">
    <property type="term" value="F:phosphotransferase activity, for other substituted phosphate groups"/>
    <property type="evidence" value="ECO:0007669"/>
    <property type="project" value="TreeGrafter"/>
</dbReference>
<dbReference type="PANTHER" id="PTHR30576">
    <property type="entry name" value="COLANIC BIOSYNTHESIS UDP-GLUCOSE LIPID CARRIER TRANSFERASE"/>
    <property type="match status" value="1"/>
</dbReference>
<keyword evidence="2" id="KW-0812">Transmembrane</keyword>
<comment type="caution">
    <text evidence="4">The sequence shown here is derived from an EMBL/GenBank/DDBJ whole genome shotgun (WGS) entry which is preliminary data.</text>
</comment>
<dbReference type="InterPro" id="IPR003362">
    <property type="entry name" value="Bact_transf"/>
</dbReference>
<gene>
    <name evidence="4" type="ORF">EDD60_105103</name>
</gene>
<dbReference type="PANTHER" id="PTHR30576:SF0">
    <property type="entry name" value="UNDECAPRENYL-PHOSPHATE N-ACETYLGALACTOSAMINYL 1-PHOSPHATE TRANSFERASE-RELATED"/>
    <property type="match status" value="1"/>
</dbReference>
<reference evidence="4 5" key="1">
    <citation type="submission" date="2019-03" db="EMBL/GenBank/DDBJ databases">
        <title>Genomic Encyclopedia of Type Strains, Phase IV (KMG-IV): sequencing the most valuable type-strain genomes for metagenomic binning, comparative biology and taxonomic classification.</title>
        <authorList>
            <person name="Goeker M."/>
        </authorList>
    </citation>
    <scope>NUCLEOTIDE SEQUENCE [LARGE SCALE GENOMIC DNA]</scope>
    <source>
        <strain evidence="4 5">DSM 29487</strain>
    </source>
</reference>
<proteinExistence type="inferred from homology"/>
<keyword evidence="2" id="KW-0472">Membrane</keyword>
<keyword evidence="2" id="KW-1133">Transmembrane helix</keyword>
<evidence type="ECO:0000313" key="4">
    <source>
        <dbReference type="EMBL" id="TCW00999.1"/>
    </source>
</evidence>
<feature type="domain" description="Bacterial sugar transferase" evidence="3">
    <location>
        <begin position="6"/>
        <end position="189"/>
    </location>
</feature>
<organism evidence="4 5">
    <name type="scientific">Longibaculum muris</name>
    <dbReference type="NCBI Taxonomy" id="1796628"/>
    <lineage>
        <taxon>Bacteria</taxon>
        <taxon>Bacillati</taxon>
        <taxon>Bacillota</taxon>
        <taxon>Erysipelotrichia</taxon>
        <taxon>Erysipelotrichales</taxon>
        <taxon>Coprobacillaceae</taxon>
        <taxon>Longibaculum</taxon>
    </lineage>
</organism>
<evidence type="ECO:0000259" key="3">
    <source>
        <dbReference type="Pfam" id="PF02397"/>
    </source>
</evidence>
<sequence length="216" mass="24897">MYKFIKRLFDVCFCLIMLPFFAILYIIIGIAIKMEDGGPVFYKSKRIGKDLKVIDMYKFRSMKTNAPMIINDDGSTYNSAKDDRVTKIGRFIRETSLDEIPQILNVLKGDMSIVGPRASTPFDDGSHDFLPDEIDKVKVKPGITGYTQAYYRNNASVRDKRLMDAWYANNYSLWLDIKILFRTVYTVLKHENLYTNEGKPEENNNVIENCDIKGGK</sequence>
<dbReference type="GeneID" id="98914925"/>
<dbReference type="Proteomes" id="UP000295515">
    <property type="component" value="Unassembled WGS sequence"/>
</dbReference>
<dbReference type="RefSeq" id="WP_066450705.1">
    <property type="nucleotide sequence ID" value="NZ_JANKBF010000008.1"/>
</dbReference>
<name>A0A4R3Z6C0_9FIRM</name>
<evidence type="ECO:0000313" key="5">
    <source>
        <dbReference type="Proteomes" id="UP000295515"/>
    </source>
</evidence>
<keyword evidence="4" id="KW-0808">Transferase</keyword>
<comment type="similarity">
    <text evidence="1">Belongs to the bacterial sugar transferase family.</text>
</comment>
<dbReference type="AlphaFoldDB" id="A0A4R3Z6C0"/>